<evidence type="ECO:0000256" key="1">
    <source>
        <dbReference type="SAM" id="MobiDB-lite"/>
    </source>
</evidence>
<keyword evidence="2" id="KW-0614">Plasmid</keyword>
<comment type="caution">
    <text evidence="2">The sequence shown here is derived from an EMBL/GenBank/DDBJ whole genome shotgun (WGS) entry which is preliminary data.</text>
</comment>
<proteinExistence type="predicted"/>
<dbReference type="AlphaFoldDB" id="V8QZP7"/>
<dbReference type="RefSeq" id="WP_024015063.1">
    <property type="nucleotide sequence ID" value="NZ_CM002331.1"/>
</dbReference>
<reference evidence="2" key="1">
    <citation type="journal article" date="2014" name="Genome Announc.">
        <title>Draft Genome Sequence of Pseudomonas moraviensis R28-S.</title>
        <authorList>
            <person name="Hunter S.S."/>
            <person name="Yano H."/>
            <person name="Loftie-Eaton W."/>
            <person name="Hughes J."/>
            <person name="De Gelder L."/>
            <person name="Stragier P."/>
            <person name="De Vos P."/>
            <person name="Settles M.L."/>
            <person name="Top E.M."/>
        </authorList>
    </citation>
    <scope>NUCLEOTIDE SEQUENCE [LARGE SCALE GENOMIC DNA]</scope>
    <source>
        <strain evidence="2">R28-S</strain>
        <plasmid evidence="2">pR28</plasmid>
    </source>
</reference>
<geneLocation type="plasmid" evidence="2">
    <name>pR28</name>
</geneLocation>
<dbReference type="SUPFAM" id="SSF46785">
    <property type="entry name" value="Winged helix' DNA-binding domain"/>
    <property type="match status" value="1"/>
</dbReference>
<gene>
    <name evidence="2" type="ORF">PMO01_28785</name>
</gene>
<accession>V8QZP7</accession>
<feature type="region of interest" description="Disordered" evidence="1">
    <location>
        <begin position="170"/>
        <end position="204"/>
    </location>
</feature>
<dbReference type="Proteomes" id="UP000024771">
    <property type="component" value="Plasmid pR28"/>
</dbReference>
<dbReference type="eggNOG" id="ENOG5033E0W">
    <property type="taxonomic scope" value="Bacteria"/>
</dbReference>
<organism evidence="2">
    <name type="scientific">Pseudomonas moraviensis R28-S</name>
    <dbReference type="NCBI Taxonomy" id="1395516"/>
    <lineage>
        <taxon>Bacteria</taxon>
        <taxon>Pseudomonadati</taxon>
        <taxon>Pseudomonadota</taxon>
        <taxon>Gammaproteobacteria</taxon>
        <taxon>Pseudomonadales</taxon>
        <taxon>Pseudomonadaceae</taxon>
        <taxon>Pseudomonas</taxon>
    </lineage>
</organism>
<sequence length="204" mass="22216">MFDIFQICTISNKIIFAGGMMIDDEGEVRALVQPTQRGTWVQTERAGHEAWAALTAQAPRASQLMHLIVQNMDKSGALIVSQSTLAKMMNTSIATTKRAISVLAKHNWIQTISVGGQRGGTLAYVVNSRIAWADKRENLQYARFNARVLISSEDQADLGSDKLKQFPTVNNGEIQLPSGPGMEPPAQSTLDGVNLPDMPSIPHS</sequence>
<dbReference type="EMBL" id="AYMZ01000013">
    <property type="protein sequence ID" value="ETF04800.1"/>
    <property type="molecule type" value="Genomic_DNA"/>
</dbReference>
<protein>
    <submittedName>
        <fullName evidence="2">Replication protein</fullName>
    </submittedName>
</protein>
<dbReference type="PATRIC" id="fig|1395516.4.peg.5859"/>
<dbReference type="HOGENOM" id="CLU_116262_0_0_6"/>
<evidence type="ECO:0000313" key="2">
    <source>
        <dbReference type="EMBL" id="ETF04800.1"/>
    </source>
</evidence>
<name>V8QZP7_9PSED</name>
<dbReference type="InterPro" id="IPR036390">
    <property type="entry name" value="WH_DNA-bd_sf"/>
</dbReference>